<feature type="region of interest" description="Disordered" evidence="5">
    <location>
        <begin position="286"/>
        <end position="603"/>
    </location>
</feature>
<feature type="compositionally biased region" description="Low complexity" evidence="5">
    <location>
        <begin position="431"/>
        <end position="442"/>
    </location>
</feature>
<organism evidence="7 8">
    <name type="scientific">Ceratocystis pirilliformis</name>
    <dbReference type="NCBI Taxonomy" id="259994"/>
    <lineage>
        <taxon>Eukaryota</taxon>
        <taxon>Fungi</taxon>
        <taxon>Dikarya</taxon>
        <taxon>Ascomycota</taxon>
        <taxon>Pezizomycotina</taxon>
        <taxon>Sordariomycetes</taxon>
        <taxon>Hypocreomycetidae</taxon>
        <taxon>Microascales</taxon>
        <taxon>Ceratocystidaceae</taxon>
        <taxon>Ceratocystis</taxon>
    </lineage>
</organism>
<keyword evidence="3 4" id="KW-0862">Zinc</keyword>
<evidence type="ECO:0000256" key="4">
    <source>
        <dbReference type="PROSITE-ProRule" id="PRU00723"/>
    </source>
</evidence>
<reference evidence="7 8" key="1">
    <citation type="journal article" date="2024" name="IMA Fungus">
        <title>IMA Genome - F19 : A genome assembly and annotation guide to empower mycologists, including annotated draft genome sequences of Ceratocystis pirilliformis, Diaporthe australafricana, Fusarium ophioides, Paecilomyces lecythidis, and Sporothrix stenoceras.</title>
        <authorList>
            <person name="Aylward J."/>
            <person name="Wilson A.M."/>
            <person name="Visagie C.M."/>
            <person name="Spraker J."/>
            <person name="Barnes I."/>
            <person name="Buitendag C."/>
            <person name="Ceriani C."/>
            <person name="Del Mar Angel L."/>
            <person name="du Plessis D."/>
            <person name="Fuchs T."/>
            <person name="Gasser K."/>
            <person name="Kramer D."/>
            <person name="Li W."/>
            <person name="Munsamy K."/>
            <person name="Piso A."/>
            <person name="Price J.L."/>
            <person name="Sonnekus B."/>
            <person name="Thomas C."/>
            <person name="van der Nest A."/>
            <person name="van Dijk A."/>
            <person name="van Heerden A."/>
            <person name="van Vuuren N."/>
            <person name="Yilmaz N."/>
            <person name="Duong T.A."/>
            <person name="van der Merwe N.A."/>
            <person name="Wingfield M.J."/>
            <person name="Wingfield B.D."/>
        </authorList>
    </citation>
    <scope>NUCLEOTIDE SEQUENCE [LARGE SCALE GENOMIC DNA]</scope>
    <source>
        <strain evidence="7 8">CMW 12675</strain>
    </source>
</reference>
<feature type="compositionally biased region" description="Polar residues" evidence="5">
    <location>
        <begin position="528"/>
        <end position="541"/>
    </location>
</feature>
<dbReference type="SUPFAM" id="SSF90229">
    <property type="entry name" value="CCCH zinc finger"/>
    <property type="match status" value="1"/>
</dbReference>
<feature type="region of interest" description="Disordered" evidence="5">
    <location>
        <begin position="27"/>
        <end position="58"/>
    </location>
</feature>
<dbReference type="InterPro" id="IPR000571">
    <property type="entry name" value="Znf_CCCH"/>
</dbReference>
<dbReference type="PANTHER" id="PTHR21099">
    <property type="entry name" value="RAD201"/>
    <property type="match status" value="1"/>
</dbReference>
<name>A0ABR3ZF30_9PEZI</name>
<dbReference type="InterPro" id="IPR036855">
    <property type="entry name" value="Znf_CCCH_sf"/>
</dbReference>
<feature type="compositionally biased region" description="Low complexity" evidence="5">
    <location>
        <begin position="165"/>
        <end position="184"/>
    </location>
</feature>
<feature type="compositionally biased region" description="Low complexity" evidence="5">
    <location>
        <begin position="399"/>
        <end position="412"/>
    </location>
</feature>
<evidence type="ECO:0000259" key="6">
    <source>
        <dbReference type="PROSITE" id="PS50103"/>
    </source>
</evidence>
<dbReference type="InterPro" id="IPR041367">
    <property type="entry name" value="Znf-CCCH_4"/>
</dbReference>
<feature type="compositionally biased region" description="Low complexity" evidence="5">
    <location>
        <begin position="542"/>
        <end position="575"/>
    </location>
</feature>
<gene>
    <name evidence="7" type="ORF">Cpir12675_001498</name>
</gene>
<dbReference type="CDD" id="cd23954">
    <property type="entry name" value="AMO1_CTD"/>
    <property type="match status" value="1"/>
</dbReference>
<feature type="compositionally biased region" description="Polar residues" evidence="5">
    <location>
        <begin position="185"/>
        <end position="244"/>
    </location>
</feature>
<protein>
    <recommendedName>
        <fullName evidence="6">C3H1-type domain-containing protein</fullName>
    </recommendedName>
</protein>
<feature type="compositionally biased region" description="Low complexity" evidence="5">
    <location>
        <begin position="486"/>
        <end position="513"/>
    </location>
</feature>
<feature type="compositionally biased region" description="Low complexity" evidence="5">
    <location>
        <begin position="286"/>
        <end position="301"/>
    </location>
</feature>
<proteinExistence type="predicted"/>
<evidence type="ECO:0000256" key="1">
    <source>
        <dbReference type="ARBA" id="ARBA00022723"/>
    </source>
</evidence>
<sequence>MTLCRFYQTGTCRYGNSCKFEHPGANNNAGNDSNNRFSAFGSSSNANNGPDTDDNPYKLSRDAIEKDLTSETPQWILSAYGPGTNAPEQLWGGFPLEQSADEIRLYYLTSEQAGKQGEALEQIAKLYQEAQGRIRNAASNLDDVIRYINSSRDKHPNRVDIVAQGNSNSTSTSAPSLGSSSNNPFVSATTGSNASQNSAMLGGSSSVFGQPSNLGQNPSPFGQSSTFGEPSQPNGGSTFGQPSSLGGGGAFGKPSAFGAAGSNNTGTGGFGALNSSGPAFGQSGFGSSAGNTAAATGTAFGQPSTFGQKPAFGAPSFGKPGFGQPAFGAPAAPAASGGGIFGQASKPTQTSSGFGQTTQTSGSAFGQPSSLGQSGGSAFGQPSQLGQSGGSAFGQTSKLGQSNGSSFGQSSQLGGGSSAFGQPSQIGAKLSAFGSSPAPTGGSTSGSGFGAFASKSGSGGSPFGQPSGNNANAATNSPFGGGGSTSTGSPFGQASASTSNPFGSTSSNSSAFGQAAPVKPNPFGAPANSANGSAFGQPSNLGANSSFSTANSSNGNTASSTSGFGQASSAPANPFGVPPAPAAPAKTNDPYPPNSGKQHPPVEMYTTRNSQTQQLAIFKGRPVEYVSDVPGIRDSGSGVWRKILFPNGPPINYPATEISLDKMEATVKQQWEHFATSGSFAGGKIPMQPPPRVACTWDF</sequence>
<dbReference type="PANTHER" id="PTHR21099:SF2">
    <property type="entry name" value="SI:CH211-113E8.11"/>
    <property type="match status" value="1"/>
</dbReference>
<dbReference type="Pfam" id="PF18044">
    <property type="entry name" value="zf-CCCH_4"/>
    <property type="match status" value="1"/>
</dbReference>
<evidence type="ECO:0000256" key="2">
    <source>
        <dbReference type="ARBA" id="ARBA00022771"/>
    </source>
</evidence>
<feature type="compositionally biased region" description="Low complexity" evidence="5">
    <location>
        <begin position="317"/>
        <end position="335"/>
    </location>
</feature>
<evidence type="ECO:0000313" key="8">
    <source>
        <dbReference type="Proteomes" id="UP001583280"/>
    </source>
</evidence>
<evidence type="ECO:0000256" key="5">
    <source>
        <dbReference type="SAM" id="MobiDB-lite"/>
    </source>
</evidence>
<keyword evidence="1 4" id="KW-0479">Metal-binding</keyword>
<dbReference type="PROSITE" id="PS50103">
    <property type="entry name" value="ZF_C3H1"/>
    <property type="match status" value="1"/>
</dbReference>
<feature type="region of interest" description="Disordered" evidence="5">
    <location>
        <begin position="156"/>
        <end position="251"/>
    </location>
</feature>
<keyword evidence="2 4" id="KW-0863">Zinc-finger</keyword>
<keyword evidence="8" id="KW-1185">Reference proteome</keyword>
<dbReference type="SMART" id="SM00356">
    <property type="entry name" value="ZnF_C3H1"/>
    <property type="match status" value="1"/>
</dbReference>
<dbReference type="Gene3D" id="4.10.1000.10">
    <property type="entry name" value="Zinc finger, CCCH-type"/>
    <property type="match status" value="1"/>
</dbReference>
<accession>A0ABR3ZF30</accession>
<evidence type="ECO:0000313" key="7">
    <source>
        <dbReference type="EMBL" id="KAL1899305.1"/>
    </source>
</evidence>
<feature type="zinc finger region" description="C3H1-type" evidence="4">
    <location>
        <begin position="1"/>
        <end position="25"/>
    </location>
</feature>
<comment type="caution">
    <text evidence="7">The sequence shown here is derived from an EMBL/GenBank/DDBJ whole genome shotgun (WGS) entry which is preliminary data.</text>
</comment>
<feature type="compositionally biased region" description="Low complexity" evidence="5">
    <location>
        <begin position="348"/>
        <end position="372"/>
    </location>
</feature>
<feature type="compositionally biased region" description="Low complexity" evidence="5">
    <location>
        <begin position="27"/>
        <end position="49"/>
    </location>
</feature>
<dbReference type="EMBL" id="JAWDJO010000024">
    <property type="protein sequence ID" value="KAL1899305.1"/>
    <property type="molecule type" value="Genomic_DNA"/>
</dbReference>
<evidence type="ECO:0000256" key="3">
    <source>
        <dbReference type="ARBA" id="ARBA00022833"/>
    </source>
</evidence>
<dbReference type="Proteomes" id="UP001583280">
    <property type="component" value="Unassembled WGS sequence"/>
</dbReference>
<feature type="domain" description="C3H1-type" evidence="6">
    <location>
        <begin position="1"/>
        <end position="25"/>
    </location>
</feature>